<dbReference type="EMBL" id="JAHMHS010000026">
    <property type="protein sequence ID" value="KAK1727265.1"/>
    <property type="molecule type" value="Genomic_DNA"/>
</dbReference>
<protein>
    <submittedName>
        <fullName evidence="1">Uncharacterized protein</fullName>
    </submittedName>
</protein>
<name>A0AAD8URV4_GLOAC</name>
<reference evidence="1" key="1">
    <citation type="submission" date="2021-12" db="EMBL/GenBank/DDBJ databases">
        <title>Comparative genomics, transcriptomics and evolutionary studies reveal genomic signatures of adaptation to plant cell wall in hemibiotrophic fungi.</title>
        <authorList>
            <consortium name="DOE Joint Genome Institute"/>
            <person name="Baroncelli R."/>
            <person name="Diaz J.F."/>
            <person name="Benocci T."/>
            <person name="Peng M."/>
            <person name="Battaglia E."/>
            <person name="Haridas S."/>
            <person name="Andreopoulos W."/>
            <person name="Labutti K."/>
            <person name="Pangilinan J."/>
            <person name="Floch G.L."/>
            <person name="Makela M.R."/>
            <person name="Henrissat B."/>
            <person name="Grigoriev I.V."/>
            <person name="Crouch J.A."/>
            <person name="De Vries R.P."/>
            <person name="Sukno S.A."/>
            <person name="Thon M.R."/>
        </authorList>
    </citation>
    <scope>NUCLEOTIDE SEQUENCE</scope>
    <source>
        <strain evidence="1">CBS 112980</strain>
    </source>
</reference>
<dbReference type="RefSeq" id="XP_060367320.1">
    <property type="nucleotide sequence ID" value="XM_060501760.1"/>
</dbReference>
<gene>
    <name evidence="1" type="ORF">BDZ83DRAFT_224182</name>
</gene>
<evidence type="ECO:0000313" key="1">
    <source>
        <dbReference type="EMBL" id="KAK1727265.1"/>
    </source>
</evidence>
<organism evidence="1 2">
    <name type="scientific">Glomerella acutata</name>
    <name type="common">Colletotrichum acutatum</name>
    <dbReference type="NCBI Taxonomy" id="27357"/>
    <lineage>
        <taxon>Eukaryota</taxon>
        <taxon>Fungi</taxon>
        <taxon>Dikarya</taxon>
        <taxon>Ascomycota</taxon>
        <taxon>Pezizomycotina</taxon>
        <taxon>Sordariomycetes</taxon>
        <taxon>Hypocreomycetidae</taxon>
        <taxon>Glomerellales</taxon>
        <taxon>Glomerellaceae</taxon>
        <taxon>Colletotrichum</taxon>
        <taxon>Colletotrichum acutatum species complex</taxon>
    </lineage>
</organism>
<keyword evidence="2" id="KW-1185">Reference proteome</keyword>
<dbReference type="AlphaFoldDB" id="A0AAD8URV4"/>
<proteinExistence type="predicted"/>
<evidence type="ECO:0000313" key="2">
    <source>
        <dbReference type="Proteomes" id="UP001244207"/>
    </source>
</evidence>
<dbReference type="Proteomes" id="UP001244207">
    <property type="component" value="Unassembled WGS sequence"/>
</dbReference>
<comment type="caution">
    <text evidence="1">The sequence shown here is derived from an EMBL/GenBank/DDBJ whole genome shotgun (WGS) entry which is preliminary data.</text>
</comment>
<accession>A0AAD8URV4</accession>
<sequence>MAIEKRGGEGISELVDRRADFPRVSAEYGIWKTIQNSSPSSFNQDPSTSILQVTWDDSQTQNVFCHPRTSPAAKVQSRYLSKPPLRPRLTSHCGPEPGVFVTLHANAAAHAYFVADSQIVHSMRALKVGVEPSR</sequence>
<dbReference type="GeneID" id="85385659"/>